<organism evidence="2 3">
    <name type="scientific">Apodospora peruviana</name>
    <dbReference type="NCBI Taxonomy" id="516989"/>
    <lineage>
        <taxon>Eukaryota</taxon>
        <taxon>Fungi</taxon>
        <taxon>Dikarya</taxon>
        <taxon>Ascomycota</taxon>
        <taxon>Pezizomycotina</taxon>
        <taxon>Sordariomycetes</taxon>
        <taxon>Sordariomycetidae</taxon>
        <taxon>Sordariales</taxon>
        <taxon>Lasiosphaeriaceae</taxon>
        <taxon>Apodospora</taxon>
    </lineage>
</organism>
<comment type="caution">
    <text evidence="2">The sequence shown here is derived from an EMBL/GenBank/DDBJ whole genome shotgun (WGS) entry which is preliminary data.</text>
</comment>
<evidence type="ECO:0000256" key="1">
    <source>
        <dbReference type="ARBA" id="ARBA00023002"/>
    </source>
</evidence>
<evidence type="ECO:0008006" key="4">
    <source>
        <dbReference type="Google" id="ProtNLM"/>
    </source>
</evidence>
<gene>
    <name evidence="2" type="ORF">B0H66DRAFT_635827</name>
</gene>
<keyword evidence="1" id="KW-0560">Oxidoreductase</keyword>
<evidence type="ECO:0000313" key="3">
    <source>
        <dbReference type="Proteomes" id="UP001283341"/>
    </source>
</evidence>
<dbReference type="Proteomes" id="UP001283341">
    <property type="component" value="Unassembled WGS sequence"/>
</dbReference>
<dbReference type="PANTHER" id="PTHR35870">
    <property type="entry name" value="PROTEIN, PUTATIVE (AFU_ORTHOLOGUE AFUA_5G03330)-RELATED"/>
    <property type="match status" value="1"/>
</dbReference>
<dbReference type="EMBL" id="JAUEDM010000001">
    <property type="protein sequence ID" value="KAK3330842.1"/>
    <property type="molecule type" value="Genomic_DNA"/>
</dbReference>
<sequence length="411" mass="47701">MASILSYIPLVNRLVAAGESAKKINIPPVEVHTIETQPEKRPRTLKHLLRANHVNHSVIYHNLQFDNHMPHILCSAYLLGAETAQLHRIYDEESKYLEPWKDSPAEVVQDDWRDFLGDKRYQRAYLDFYEDALAIRYSYDWKWVVEEYLYGGQEPLVNCLIGGLGHPLIHLGYAFEFDNREIAMEALVMASTQYNYLHKYFDYESYTTKPPFSSSSPLELLEKLSKDKRFDSLFKEAGFDNIELLFDRHEQLVLEYWNAWELTDDPVKEFRESQEAAVALLVATVPSGAHSFNFFLCHVLTSSHAVRILLPFLPAKFHVSVVRQWWLLTLAVYIAVLRPKIDPDNISGDLNGKTWTYVEDRALNSRWSASDAHYVKAIRSMQQAARTWGDVHDRYLAAAIKFVDEFEGWVH</sequence>
<dbReference type="PANTHER" id="PTHR35870:SF6">
    <property type="entry name" value="MGS207 PROTEIN"/>
    <property type="match status" value="1"/>
</dbReference>
<dbReference type="InterPro" id="IPR025337">
    <property type="entry name" value="Questin_oxidase-like"/>
</dbReference>
<reference evidence="2" key="2">
    <citation type="submission" date="2023-06" db="EMBL/GenBank/DDBJ databases">
        <authorList>
            <consortium name="Lawrence Berkeley National Laboratory"/>
            <person name="Haridas S."/>
            <person name="Hensen N."/>
            <person name="Bonometti L."/>
            <person name="Westerberg I."/>
            <person name="Brannstrom I.O."/>
            <person name="Guillou S."/>
            <person name="Cros-Aarteil S."/>
            <person name="Calhoun S."/>
            <person name="Kuo A."/>
            <person name="Mondo S."/>
            <person name="Pangilinan J."/>
            <person name="Riley R."/>
            <person name="Labutti K."/>
            <person name="Andreopoulos B."/>
            <person name="Lipzen A."/>
            <person name="Chen C."/>
            <person name="Yanf M."/>
            <person name="Daum C."/>
            <person name="Ng V."/>
            <person name="Clum A."/>
            <person name="Steindorff A."/>
            <person name="Ohm R."/>
            <person name="Martin F."/>
            <person name="Silar P."/>
            <person name="Natvig D."/>
            <person name="Lalanne C."/>
            <person name="Gautier V."/>
            <person name="Ament-Velasquez S.L."/>
            <person name="Kruys A."/>
            <person name="Hutchinson M.I."/>
            <person name="Powell A.J."/>
            <person name="Barry K."/>
            <person name="Miller A.N."/>
            <person name="Grigoriev I.V."/>
            <person name="Debuchy R."/>
            <person name="Gladieux P."/>
            <person name="Thoren M.H."/>
            <person name="Johannesson H."/>
        </authorList>
    </citation>
    <scope>NUCLEOTIDE SEQUENCE</scope>
    <source>
        <strain evidence="2">CBS 118394</strain>
    </source>
</reference>
<dbReference type="Pfam" id="PF14027">
    <property type="entry name" value="Questin_oxidase"/>
    <property type="match status" value="1"/>
</dbReference>
<dbReference type="GO" id="GO:0016491">
    <property type="term" value="F:oxidoreductase activity"/>
    <property type="evidence" value="ECO:0007669"/>
    <property type="project" value="UniProtKB-KW"/>
</dbReference>
<keyword evidence="3" id="KW-1185">Reference proteome</keyword>
<protein>
    <recommendedName>
        <fullName evidence="4">MGS207 protein</fullName>
    </recommendedName>
</protein>
<name>A0AAE0MFQ4_9PEZI</name>
<reference evidence="2" key="1">
    <citation type="journal article" date="2023" name="Mol. Phylogenet. Evol.">
        <title>Genome-scale phylogeny and comparative genomics of the fungal order Sordariales.</title>
        <authorList>
            <person name="Hensen N."/>
            <person name="Bonometti L."/>
            <person name="Westerberg I."/>
            <person name="Brannstrom I.O."/>
            <person name="Guillou S."/>
            <person name="Cros-Aarteil S."/>
            <person name="Calhoun S."/>
            <person name="Haridas S."/>
            <person name="Kuo A."/>
            <person name="Mondo S."/>
            <person name="Pangilinan J."/>
            <person name="Riley R."/>
            <person name="LaButti K."/>
            <person name="Andreopoulos B."/>
            <person name="Lipzen A."/>
            <person name="Chen C."/>
            <person name="Yan M."/>
            <person name="Daum C."/>
            <person name="Ng V."/>
            <person name="Clum A."/>
            <person name="Steindorff A."/>
            <person name="Ohm R.A."/>
            <person name="Martin F."/>
            <person name="Silar P."/>
            <person name="Natvig D.O."/>
            <person name="Lalanne C."/>
            <person name="Gautier V."/>
            <person name="Ament-Velasquez S.L."/>
            <person name="Kruys A."/>
            <person name="Hutchinson M.I."/>
            <person name="Powell A.J."/>
            <person name="Barry K."/>
            <person name="Miller A.N."/>
            <person name="Grigoriev I.V."/>
            <person name="Debuchy R."/>
            <person name="Gladieux P."/>
            <person name="Hiltunen Thoren M."/>
            <person name="Johannesson H."/>
        </authorList>
    </citation>
    <scope>NUCLEOTIDE SEQUENCE</scope>
    <source>
        <strain evidence="2">CBS 118394</strain>
    </source>
</reference>
<accession>A0AAE0MFQ4</accession>
<evidence type="ECO:0000313" key="2">
    <source>
        <dbReference type="EMBL" id="KAK3330842.1"/>
    </source>
</evidence>
<proteinExistence type="predicted"/>
<dbReference type="AlphaFoldDB" id="A0AAE0MFQ4"/>